<evidence type="ECO:0000313" key="5">
    <source>
        <dbReference type="EMBL" id="TMM45911.1"/>
    </source>
</evidence>
<dbReference type="SMART" id="SM00418">
    <property type="entry name" value="HTH_ARSR"/>
    <property type="match status" value="1"/>
</dbReference>
<dbReference type="Pfam" id="PF01022">
    <property type="entry name" value="HTH_5"/>
    <property type="match status" value="1"/>
</dbReference>
<dbReference type="InterPro" id="IPR036388">
    <property type="entry name" value="WH-like_DNA-bd_sf"/>
</dbReference>
<dbReference type="GO" id="GO:0003677">
    <property type="term" value="F:DNA binding"/>
    <property type="evidence" value="ECO:0007669"/>
    <property type="project" value="UniProtKB-KW"/>
</dbReference>
<dbReference type="NCBIfam" id="NF033788">
    <property type="entry name" value="HTH_metalloreg"/>
    <property type="match status" value="1"/>
</dbReference>
<evidence type="ECO:0000256" key="2">
    <source>
        <dbReference type="ARBA" id="ARBA00023125"/>
    </source>
</evidence>
<evidence type="ECO:0000256" key="3">
    <source>
        <dbReference type="ARBA" id="ARBA00023163"/>
    </source>
</evidence>
<dbReference type="Gene3D" id="1.10.10.10">
    <property type="entry name" value="Winged helix-like DNA-binding domain superfamily/Winged helix DNA-binding domain"/>
    <property type="match status" value="1"/>
</dbReference>
<dbReference type="PANTHER" id="PTHR43132">
    <property type="entry name" value="ARSENICAL RESISTANCE OPERON REPRESSOR ARSR-RELATED"/>
    <property type="match status" value="1"/>
</dbReference>
<dbReference type="InterPro" id="IPR051011">
    <property type="entry name" value="Metal_resp_trans_reg"/>
</dbReference>
<dbReference type="InterPro" id="IPR001845">
    <property type="entry name" value="HTH_ArsR_DNA-bd_dom"/>
</dbReference>
<keyword evidence="6" id="KW-1185">Reference proteome</keyword>
<dbReference type="PRINTS" id="PR00778">
    <property type="entry name" value="HTHARSR"/>
</dbReference>
<comment type="caution">
    <text evidence="5">The sequence shown here is derived from an EMBL/GenBank/DDBJ whole genome shotgun (WGS) entry which is preliminary data.</text>
</comment>
<gene>
    <name evidence="5" type="ORF">FCS21_06185</name>
</gene>
<dbReference type="AlphaFoldDB" id="A0A8H2JM71"/>
<keyword evidence="3" id="KW-0804">Transcription</keyword>
<proteinExistence type="predicted"/>
<sequence>MNIKQQKLLENAQEVAAILKQLSNPYRLMILCCLSDNELTVGDLNLRIELSQSALSQHLAKLRDSNIVTTRREAQTIFYRIATPTIEELLRVLHEKFCRDDSDIDHKAVN</sequence>
<dbReference type="InterPro" id="IPR011991">
    <property type="entry name" value="ArsR-like_HTH"/>
</dbReference>
<protein>
    <submittedName>
        <fullName evidence="5">Helix-turn-helix transcriptional regulator</fullName>
    </submittedName>
</protein>
<evidence type="ECO:0000259" key="4">
    <source>
        <dbReference type="PROSITE" id="PS50987"/>
    </source>
</evidence>
<dbReference type="InterPro" id="IPR036390">
    <property type="entry name" value="WH_DNA-bd_sf"/>
</dbReference>
<evidence type="ECO:0000256" key="1">
    <source>
        <dbReference type="ARBA" id="ARBA00023015"/>
    </source>
</evidence>
<organism evidence="5 6">
    <name type="scientific">Colwellia ponticola</name>
    <dbReference type="NCBI Taxonomy" id="2304625"/>
    <lineage>
        <taxon>Bacteria</taxon>
        <taxon>Pseudomonadati</taxon>
        <taxon>Pseudomonadota</taxon>
        <taxon>Gammaproteobacteria</taxon>
        <taxon>Alteromonadales</taxon>
        <taxon>Colwelliaceae</taxon>
        <taxon>Colwellia</taxon>
    </lineage>
</organism>
<dbReference type="EMBL" id="SZVP01000004">
    <property type="protein sequence ID" value="TMM45911.1"/>
    <property type="molecule type" value="Genomic_DNA"/>
</dbReference>
<accession>A0A8H2JM71</accession>
<name>A0A8H2JM71_9GAMM</name>
<feature type="domain" description="HTH arsR-type" evidence="4">
    <location>
        <begin position="9"/>
        <end position="101"/>
    </location>
</feature>
<keyword evidence="2" id="KW-0238">DNA-binding</keyword>
<dbReference type="Proteomes" id="UP000307702">
    <property type="component" value="Unassembled WGS sequence"/>
</dbReference>
<dbReference type="CDD" id="cd00090">
    <property type="entry name" value="HTH_ARSR"/>
    <property type="match status" value="1"/>
</dbReference>
<keyword evidence="1" id="KW-0805">Transcription regulation</keyword>
<dbReference type="GO" id="GO:0003700">
    <property type="term" value="F:DNA-binding transcription factor activity"/>
    <property type="evidence" value="ECO:0007669"/>
    <property type="project" value="InterPro"/>
</dbReference>
<evidence type="ECO:0000313" key="6">
    <source>
        <dbReference type="Proteomes" id="UP000307702"/>
    </source>
</evidence>
<dbReference type="RefSeq" id="WP_138621519.1">
    <property type="nucleotide sequence ID" value="NZ_SZVP01000004.1"/>
</dbReference>
<dbReference type="PROSITE" id="PS50987">
    <property type="entry name" value="HTH_ARSR_2"/>
    <property type="match status" value="1"/>
</dbReference>
<dbReference type="OrthoDB" id="9796124at2"/>
<reference evidence="5 6" key="1">
    <citation type="submission" date="2019-05" db="EMBL/GenBank/DDBJ databases">
        <title>Colwellia ponticola sp. nov., isolated from seawater.</title>
        <authorList>
            <person name="Yoon J.-H."/>
        </authorList>
    </citation>
    <scope>NUCLEOTIDE SEQUENCE [LARGE SCALE GENOMIC DNA]</scope>
    <source>
        <strain evidence="5 6">OISW-25</strain>
    </source>
</reference>
<dbReference type="PANTHER" id="PTHR43132:SF2">
    <property type="entry name" value="ARSENICAL RESISTANCE OPERON REPRESSOR ARSR-RELATED"/>
    <property type="match status" value="1"/>
</dbReference>
<dbReference type="SUPFAM" id="SSF46785">
    <property type="entry name" value="Winged helix' DNA-binding domain"/>
    <property type="match status" value="1"/>
</dbReference>